<proteinExistence type="predicted"/>
<feature type="region of interest" description="Disordered" evidence="1">
    <location>
        <begin position="270"/>
        <end position="291"/>
    </location>
</feature>
<feature type="compositionally biased region" description="Low complexity" evidence="1">
    <location>
        <begin position="559"/>
        <end position="572"/>
    </location>
</feature>
<accession>A0A131ZW87</accession>
<feature type="compositionally biased region" description="Basic and acidic residues" evidence="1">
    <location>
        <begin position="380"/>
        <end position="394"/>
    </location>
</feature>
<feature type="region of interest" description="Disordered" evidence="1">
    <location>
        <begin position="1"/>
        <end position="36"/>
    </location>
</feature>
<feature type="compositionally biased region" description="Basic and acidic residues" evidence="1">
    <location>
        <begin position="638"/>
        <end position="675"/>
    </location>
</feature>
<reference evidence="2 3" key="1">
    <citation type="journal article" date="2015" name="Parasit. Vectors">
        <title>Draft genome of the scabies mite.</title>
        <authorList>
            <person name="Rider S.D.Jr."/>
            <person name="Morgan M.S."/>
            <person name="Arlian L.G."/>
        </authorList>
    </citation>
    <scope>NUCLEOTIDE SEQUENCE [LARGE SCALE GENOMIC DNA]</scope>
    <source>
        <strain evidence="2">Arlian Lab</strain>
    </source>
</reference>
<protein>
    <submittedName>
        <fullName evidence="2">Uncharacterized protein</fullName>
    </submittedName>
</protein>
<evidence type="ECO:0000313" key="2">
    <source>
        <dbReference type="EMBL" id="KPM03102.1"/>
    </source>
</evidence>
<organism evidence="2 3">
    <name type="scientific">Sarcoptes scabiei</name>
    <name type="common">Itch mite</name>
    <name type="synonym">Acarus scabiei</name>
    <dbReference type="NCBI Taxonomy" id="52283"/>
    <lineage>
        <taxon>Eukaryota</taxon>
        <taxon>Metazoa</taxon>
        <taxon>Ecdysozoa</taxon>
        <taxon>Arthropoda</taxon>
        <taxon>Chelicerata</taxon>
        <taxon>Arachnida</taxon>
        <taxon>Acari</taxon>
        <taxon>Acariformes</taxon>
        <taxon>Sarcoptiformes</taxon>
        <taxon>Astigmata</taxon>
        <taxon>Psoroptidia</taxon>
        <taxon>Sarcoptoidea</taxon>
        <taxon>Sarcoptidae</taxon>
        <taxon>Sarcoptinae</taxon>
        <taxon>Sarcoptes</taxon>
    </lineage>
</organism>
<gene>
    <name evidence="2" type="ORF">QR98_0015320</name>
</gene>
<dbReference type="VEuPathDB" id="VectorBase:SSCA006092"/>
<dbReference type="OrthoDB" id="10047816at2759"/>
<dbReference type="Proteomes" id="UP000616769">
    <property type="component" value="Unassembled WGS sequence"/>
</dbReference>
<feature type="compositionally biased region" description="Basic and acidic residues" evidence="1">
    <location>
        <begin position="589"/>
        <end position="613"/>
    </location>
</feature>
<feature type="compositionally biased region" description="Basic and acidic residues" evidence="1">
    <location>
        <begin position="1"/>
        <end position="18"/>
    </location>
</feature>
<comment type="caution">
    <text evidence="2">The sequence shown here is derived from an EMBL/GenBank/DDBJ whole genome shotgun (WGS) entry which is preliminary data.</text>
</comment>
<feature type="region of interest" description="Disordered" evidence="1">
    <location>
        <begin position="355"/>
        <end position="394"/>
    </location>
</feature>
<dbReference type="AlphaFoldDB" id="A0A131ZW87"/>
<dbReference type="EMBL" id="JXLN01004111">
    <property type="protein sequence ID" value="KPM03102.1"/>
    <property type="molecule type" value="Genomic_DNA"/>
</dbReference>
<name>A0A131ZW87_SARSC</name>
<evidence type="ECO:0000313" key="3">
    <source>
        <dbReference type="Proteomes" id="UP000616769"/>
    </source>
</evidence>
<feature type="region of interest" description="Disordered" evidence="1">
    <location>
        <begin position="559"/>
        <end position="684"/>
    </location>
</feature>
<evidence type="ECO:0000256" key="1">
    <source>
        <dbReference type="SAM" id="MobiDB-lite"/>
    </source>
</evidence>
<sequence>MGYQDHHPSIPDSIKEEAEISNGETSNDPTTITIKNNNNNKEILNENVVVNKSINKEKGLNDPIKNDGIVSNRDLRNVKSGSDKNLKTKIDLNNNDCTEKESNPILMKNKNKNEKIVLENGSVQNPLESAKIRSKSDRKNEVIIEDQNSYIIESNNNNDDDNRRTANINTLNDNKKSEKQSKKNIKSSKSLVEDSQIKTVTTKVIISQSDQFDEIKVTCDGTKQKSNDKDRIVLNDSEKKNFKVNKSNKSNLLEKKSLLNVEDDKKRLKKSSTTSEILSIDSESNEKTNPKIPVLNVSDETVKQKQLKKLNPKLIESAEIQINIEKSKEIKSSKSSESLSRTAFDLSQSRSENNLLKTTIQTESSKTKSDLTTKAKKKKSNEEKLQSSKSKADDRTQLKNNLLVLKKDQSKERICAEKQSEIKSTKLLDRSTKETIISIDDKMKSLEPQKLANACSPKLSPKSDGNQKFSFGNNIIVQIESETSETIHLNRMKSNEKKSFDDRNESNEITKQTILIQSKSKEEDIKSKNLLKINDETQLKRTKSVSKKINENEIVSKSIGSKLSPSPSSSSIELRKEKSLPEVNLQSSKETRLSESEENKASILARSEKEESKKKKKKKTKDSITKICDTLTTITQQNDEKKTFGTKSNESDRISTKEISPKVSEKNDGTKKENVTDLSNVKRK</sequence>